<dbReference type="Pfam" id="PF13174">
    <property type="entry name" value="TPR_6"/>
    <property type="match status" value="1"/>
</dbReference>
<dbReference type="RefSeq" id="WP_147131302.1">
    <property type="nucleotide sequence ID" value="NZ_VOSC01000012.1"/>
</dbReference>
<accession>A0A5C7AWA5</accession>
<dbReference type="EMBL" id="VOSC01000012">
    <property type="protein sequence ID" value="TXE12751.1"/>
    <property type="molecule type" value="Genomic_DNA"/>
</dbReference>
<gene>
    <name evidence="3" type="ORF">FUA26_02840</name>
</gene>
<reference evidence="4" key="1">
    <citation type="submission" date="2019-08" db="EMBL/GenBank/DDBJ databases">
        <title>Seonamhaeicola sediminis sp. nov., isolated from marine sediment.</title>
        <authorList>
            <person name="Cao W.R."/>
        </authorList>
    </citation>
    <scope>NUCLEOTIDE SEQUENCE [LARGE SCALE GENOMIC DNA]</scope>
    <source>
        <strain evidence="4">Gy8</strain>
    </source>
</reference>
<organism evidence="3 4">
    <name type="scientific">Seonamhaeicola algicola</name>
    <dbReference type="NCBI Taxonomy" id="1719036"/>
    <lineage>
        <taxon>Bacteria</taxon>
        <taxon>Pseudomonadati</taxon>
        <taxon>Bacteroidota</taxon>
        <taxon>Flavobacteriia</taxon>
        <taxon>Flavobacteriales</taxon>
        <taxon>Flavobacteriaceae</taxon>
    </lineage>
</organism>
<feature type="repeat" description="TPR" evidence="1">
    <location>
        <begin position="86"/>
        <end position="119"/>
    </location>
</feature>
<name>A0A5C7AWA5_9FLAO</name>
<dbReference type="InterPro" id="IPR019734">
    <property type="entry name" value="TPR_rpt"/>
</dbReference>
<evidence type="ECO:0000256" key="2">
    <source>
        <dbReference type="SAM" id="Phobius"/>
    </source>
</evidence>
<sequence>MNDRLLQKVIAKSEYKKGKTFLQNLEQRNQKNKTYLLWAACLAVLISLTFGITSFFYKQDTTQTLFAKHFKPYENVIAPISRNKNTQNTQERAFYYYETKQYNNALVTFDSLITTNPNNKTIYNFYKANIFLQQNTNTEKAIKILKHNSESSNYWKDKNLWFLALAYLKNNNKDLAIKTLEKVNTNFKKKQRLKLLKTLK</sequence>
<protein>
    <submittedName>
        <fullName evidence="3">Tetratricopeptide repeat protein</fullName>
    </submittedName>
</protein>
<keyword evidence="2" id="KW-1133">Transmembrane helix</keyword>
<keyword evidence="1" id="KW-0802">TPR repeat</keyword>
<keyword evidence="2" id="KW-0812">Transmembrane</keyword>
<comment type="caution">
    <text evidence="3">The sequence shown here is derived from an EMBL/GenBank/DDBJ whole genome shotgun (WGS) entry which is preliminary data.</text>
</comment>
<dbReference type="AlphaFoldDB" id="A0A5C7AWA5"/>
<keyword evidence="4" id="KW-1185">Reference proteome</keyword>
<evidence type="ECO:0000256" key="1">
    <source>
        <dbReference type="PROSITE-ProRule" id="PRU00339"/>
    </source>
</evidence>
<evidence type="ECO:0000313" key="4">
    <source>
        <dbReference type="Proteomes" id="UP000321790"/>
    </source>
</evidence>
<dbReference type="InterPro" id="IPR011990">
    <property type="entry name" value="TPR-like_helical_dom_sf"/>
</dbReference>
<keyword evidence="2" id="KW-0472">Membrane</keyword>
<dbReference type="Gene3D" id="1.25.40.10">
    <property type="entry name" value="Tetratricopeptide repeat domain"/>
    <property type="match status" value="1"/>
</dbReference>
<proteinExistence type="predicted"/>
<dbReference type="SUPFAM" id="SSF48452">
    <property type="entry name" value="TPR-like"/>
    <property type="match status" value="1"/>
</dbReference>
<evidence type="ECO:0000313" key="3">
    <source>
        <dbReference type="EMBL" id="TXE12751.1"/>
    </source>
</evidence>
<dbReference type="OrthoDB" id="979271at2"/>
<dbReference type="PROSITE" id="PS50005">
    <property type="entry name" value="TPR"/>
    <property type="match status" value="1"/>
</dbReference>
<feature type="transmembrane region" description="Helical" evidence="2">
    <location>
        <begin position="35"/>
        <end position="57"/>
    </location>
</feature>
<dbReference type="Proteomes" id="UP000321790">
    <property type="component" value="Unassembled WGS sequence"/>
</dbReference>